<dbReference type="RefSeq" id="WP_095069711.1">
    <property type="nucleotide sequence ID" value="NZ_LT899436.1"/>
</dbReference>
<feature type="signal peptide" evidence="8">
    <location>
        <begin position="1"/>
        <end position="18"/>
    </location>
</feature>
<evidence type="ECO:0000256" key="3">
    <source>
        <dbReference type="ARBA" id="ARBA00022475"/>
    </source>
</evidence>
<dbReference type="GO" id="GO:0005337">
    <property type="term" value="F:nucleoside transmembrane transporter activity"/>
    <property type="evidence" value="ECO:0007669"/>
    <property type="project" value="InterPro"/>
</dbReference>
<feature type="transmembrane region" description="Helical" evidence="7">
    <location>
        <begin position="409"/>
        <end position="430"/>
    </location>
</feature>
<protein>
    <submittedName>
        <fullName evidence="12">Na+ dependent nucleoside transporter</fullName>
    </submittedName>
</protein>
<keyword evidence="5 7" id="KW-1133">Transmembrane helix</keyword>
<dbReference type="PANTHER" id="PTHR10590:SF4">
    <property type="entry name" value="SOLUTE CARRIER FAMILY 28 MEMBER 3"/>
    <property type="match status" value="1"/>
</dbReference>
<dbReference type="InterPro" id="IPR008276">
    <property type="entry name" value="C_nuclsd_transpt"/>
</dbReference>
<feature type="transmembrane region" description="Helical" evidence="7">
    <location>
        <begin position="552"/>
        <end position="573"/>
    </location>
</feature>
<feature type="transmembrane region" description="Helical" evidence="7">
    <location>
        <begin position="515"/>
        <end position="540"/>
    </location>
</feature>
<feature type="transmembrane region" description="Helical" evidence="7">
    <location>
        <begin position="177"/>
        <end position="197"/>
    </location>
</feature>
<evidence type="ECO:0000259" key="9">
    <source>
        <dbReference type="Pfam" id="PF01773"/>
    </source>
</evidence>
<dbReference type="GO" id="GO:0015293">
    <property type="term" value="F:symporter activity"/>
    <property type="evidence" value="ECO:0007669"/>
    <property type="project" value="TreeGrafter"/>
</dbReference>
<comment type="similarity">
    <text evidence="2">Belongs to the concentrative nucleoside transporter (CNT) (TC 2.A.41) family.</text>
</comment>
<feature type="transmembrane region" description="Helical" evidence="7">
    <location>
        <begin position="233"/>
        <end position="258"/>
    </location>
</feature>
<evidence type="ECO:0000256" key="1">
    <source>
        <dbReference type="ARBA" id="ARBA00004651"/>
    </source>
</evidence>
<accession>A0A238U7M8</accession>
<dbReference type="InterPro" id="IPR011657">
    <property type="entry name" value="CNT_C_dom"/>
</dbReference>
<reference evidence="12 13" key="1">
    <citation type="submission" date="2017-07" db="EMBL/GenBank/DDBJ databases">
        <authorList>
            <person name="Sun Z.S."/>
            <person name="Albrecht U."/>
            <person name="Echele G."/>
            <person name="Lee C.C."/>
        </authorList>
    </citation>
    <scope>NUCLEOTIDE SEQUENCE [LARGE SCALE GENOMIC DNA]</scope>
    <source>
        <strain evidence="13">type strain: KCTC 22618</strain>
    </source>
</reference>
<evidence type="ECO:0000256" key="7">
    <source>
        <dbReference type="SAM" id="Phobius"/>
    </source>
</evidence>
<evidence type="ECO:0000313" key="12">
    <source>
        <dbReference type="EMBL" id="SNR14608.1"/>
    </source>
</evidence>
<dbReference type="GO" id="GO:0005886">
    <property type="term" value="C:plasma membrane"/>
    <property type="evidence" value="ECO:0007669"/>
    <property type="project" value="UniProtKB-SubCell"/>
</dbReference>
<dbReference type="OrthoDB" id="9766455at2"/>
<keyword evidence="4 7" id="KW-0812">Transmembrane</keyword>
<organism evidence="12 13">
    <name type="scientific">Tenacibaculum jejuense</name>
    <dbReference type="NCBI Taxonomy" id="584609"/>
    <lineage>
        <taxon>Bacteria</taxon>
        <taxon>Pseudomonadati</taxon>
        <taxon>Bacteroidota</taxon>
        <taxon>Flavobacteriia</taxon>
        <taxon>Flavobacteriales</taxon>
        <taxon>Flavobacteriaceae</taxon>
        <taxon>Tenacibaculum</taxon>
    </lineage>
</organism>
<gene>
    <name evidence="12" type="ORF">TJEJU_0841</name>
</gene>
<comment type="subcellular location">
    <subcellularLocation>
        <location evidence="1">Cell membrane</location>
        <topology evidence="1">Multi-pass membrane protein</topology>
    </subcellularLocation>
</comment>
<evidence type="ECO:0000256" key="6">
    <source>
        <dbReference type="ARBA" id="ARBA00023136"/>
    </source>
</evidence>
<dbReference type="Proteomes" id="UP000215214">
    <property type="component" value="Chromosome TJEJU"/>
</dbReference>
<feature type="transmembrane region" description="Helical" evidence="7">
    <location>
        <begin position="148"/>
        <end position="165"/>
    </location>
</feature>
<keyword evidence="6 7" id="KW-0472">Membrane</keyword>
<dbReference type="InterPro" id="IPR002668">
    <property type="entry name" value="CNT_N_dom"/>
</dbReference>
<dbReference type="InterPro" id="IPR011642">
    <property type="entry name" value="Gate_dom"/>
</dbReference>
<dbReference type="KEGG" id="tje:TJEJU_0841"/>
<dbReference type="Pfam" id="PF07670">
    <property type="entry name" value="Gate"/>
    <property type="match status" value="1"/>
</dbReference>
<evidence type="ECO:0000259" key="10">
    <source>
        <dbReference type="Pfam" id="PF07662"/>
    </source>
</evidence>
<dbReference type="Pfam" id="PF07662">
    <property type="entry name" value="Nucleos_tra2_C"/>
    <property type="match status" value="1"/>
</dbReference>
<evidence type="ECO:0000259" key="11">
    <source>
        <dbReference type="Pfam" id="PF07670"/>
    </source>
</evidence>
<evidence type="ECO:0000256" key="2">
    <source>
        <dbReference type="ARBA" id="ARBA00009033"/>
    </source>
</evidence>
<evidence type="ECO:0000256" key="4">
    <source>
        <dbReference type="ARBA" id="ARBA00022692"/>
    </source>
</evidence>
<keyword evidence="3" id="KW-1003">Cell membrane</keyword>
<evidence type="ECO:0000313" key="13">
    <source>
        <dbReference type="Proteomes" id="UP000215214"/>
    </source>
</evidence>
<evidence type="ECO:0000256" key="5">
    <source>
        <dbReference type="ARBA" id="ARBA00022989"/>
    </source>
</evidence>
<dbReference type="Pfam" id="PF01773">
    <property type="entry name" value="Nucleos_tra2_N"/>
    <property type="match status" value="1"/>
</dbReference>
<keyword evidence="8" id="KW-0732">Signal</keyword>
<feature type="chain" id="PRO_5012692263" evidence="8">
    <location>
        <begin position="19"/>
        <end position="574"/>
    </location>
</feature>
<feature type="transmembrane region" description="Helical" evidence="7">
    <location>
        <begin position="450"/>
        <end position="468"/>
    </location>
</feature>
<keyword evidence="13" id="KW-1185">Reference proteome</keyword>
<sequence>MKKLITLLLCVFSFALFSQNIDKTWKFKSIHNNSGTSLVEINKNDYFTLNKGEFSYFLSAKDSLHATGNYIHQNNLLIFNYKTPKDTVRYYNIVTLNDSILSISEKDVLYNFSIKTTITDQATETVNTTLKSEENKIIASQGFSTNSLWRGTLGMLVLLLIAFLFSNNKKAIDWKTVGLGLIFQLFIAVGVLKIPLIQKIFNGVGQLFVSVLDFTRAGSKFLFEGLVVDMDTFGFIFAFQVLPTIIFFSALTSLLFYLGIIQKVVKVMAWTLSKILKISGAESLSVAGNIFLGQTEAPLLIKAYLEKMTRSEILLVMIGGMATVAGAVLAAYIGFLGGDDPVLRLQFAKHLLAASVMAAPGAIVISKILYPQTEEINTDVKVSSEKIGSNVLDAIANGTTEGLQLAMNVGAMLLVFVAFIAMINGMLGWIGDVTNLNVWMAANTSYNALSIEAILGYIFAPLMWLIGVASEDTALMGQLLGIKLAASEFVGYIQLAELKDISNTTHLTYNKSVIMATYMLCGFANFASIGIQIGGIGSLAPGQRKTLSEFGIKALIGGTIASLMSATIAGMIIG</sequence>
<name>A0A238U7M8_9FLAO</name>
<feature type="transmembrane region" description="Helical" evidence="7">
    <location>
        <begin position="313"/>
        <end position="335"/>
    </location>
</feature>
<feature type="domain" description="Nucleoside transporter/FeoB GTPase Gate" evidence="11">
    <location>
        <begin position="238"/>
        <end position="337"/>
    </location>
</feature>
<feature type="domain" description="Concentrative nucleoside transporter C-terminal" evidence="10">
    <location>
        <begin position="350"/>
        <end position="570"/>
    </location>
</feature>
<dbReference type="AlphaFoldDB" id="A0A238U7M8"/>
<proteinExistence type="inferred from homology"/>
<feature type="transmembrane region" description="Helical" evidence="7">
    <location>
        <begin position="347"/>
        <end position="370"/>
    </location>
</feature>
<dbReference type="PANTHER" id="PTHR10590">
    <property type="entry name" value="SODIUM/NUCLEOSIDE COTRANSPORTER"/>
    <property type="match status" value="1"/>
</dbReference>
<feature type="domain" description="Concentrative nucleoside transporter N-terminal" evidence="9">
    <location>
        <begin position="153"/>
        <end position="226"/>
    </location>
</feature>
<dbReference type="EMBL" id="LT899436">
    <property type="protein sequence ID" value="SNR14608.1"/>
    <property type="molecule type" value="Genomic_DNA"/>
</dbReference>
<evidence type="ECO:0000256" key="8">
    <source>
        <dbReference type="SAM" id="SignalP"/>
    </source>
</evidence>